<proteinExistence type="predicted"/>
<dbReference type="Proteomes" id="UP001057279">
    <property type="component" value="Linkage Group LG01"/>
</dbReference>
<evidence type="ECO:0000313" key="2">
    <source>
        <dbReference type="Proteomes" id="UP001057279"/>
    </source>
</evidence>
<sequence length="295" mass="32917">VLAELQIHMGYFLEKVQDPQVLREQRTDLDLSKILQNERSRGEKKIAKPVGKASYFAFSIKEMQRDCGPSETQIRGHLTTGFPFAYRSIPWEEELRCDWELCPRHRGRACSESLLQSLPLSRLMAAASLPLAGSGYITYLPDADLPAAAGGSLRIIPEPQQRVHFQINMDLNSSGIVPDALGSPGELVSALFPSEQFFVTRQPQNRIGLPQHTFVFKCMCLQGKLESTCDPNCDPVTCDLPGISETTEQLEHLDLQDQYLYPSVPVPPPHNNHLSVGRISQGGFLINQIDLFKST</sequence>
<gene>
    <name evidence="1" type="ORF">MJG53_002169</name>
</gene>
<reference evidence="1" key="1">
    <citation type="submission" date="2022-03" db="EMBL/GenBank/DDBJ databases">
        <title>Genomic analyses of argali, domestic sheep and their hybrids provide insights into chromosomal evolution, heterosis and genetic basis of agronomic traits.</title>
        <authorList>
            <person name="Li M."/>
        </authorList>
    </citation>
    <scope>NUCLEOTIDE SEQUENCE</scope>
    <source>
        <strain evidence="1">F1 hybrid</strain>
    </source>
</reference>
<dbReference type="EMBL" id="CM043026">
    <property type="protein sequence ID" value="KAI4591120.1"/>
    <property type="molecule type" value="Genomic_DNA"/>
</dbReference>
<keyword evidence="2" id="KW-1185">Reference proteome</keyword>
<evidence type="ECO:0000313" key="1">
    <source>
        <dbReference type="EMBL" id="KAI4591120.1"/>
    </source>
</evidence>
<feature type="non-terminal residue" evidence="1">
    <location>
        <position position="1"/>
    </location>
</feature>
<comment type="caution">
    <text evidence="1">The sequence shown here is derived from an EMBL/GenBank/DDBJ whole genome shotgun (WGS) entry which is preliminary data.</text>
</comment>
<accession>A0ACB9VP33</accession>
<protein>
    <submittedName>
        <fullName evidence="1">Uncharacterized protein</fullName>
    </submittedName>
</protein>
<name>A0ACB9VP33_9CETA</name>
<organism evidence="1 2">
    <name type="scientific">Ovis ammon polii x Ovis aries</name>
    <dbReference type="NCBI Taxonomy" id="2918886"/>
    <lineage>
        <taxon>Eukaryota</taxon>
        <taxon>Metazoa</taxon>
        <taxon>Chordata</taxon>
        <taxon>Craniata</taxon>
        <taxon>Vertebrata</taxon>
        <taxon>Euteleostomi</taxon>
        <taxon>Mammalia</taxon>
        <taxon>Eutheria</taxon>
        <taxon>Laurasiatheria</taxon>
        <taxon>Artiodactyla</taxon>
        <taxon>Ruminantia</taxon>
        <taxon>Pecora</taxon>
        <taxon>Bovidae</taxon>
        <taxon>Caprinae</taxon>
        <taxon>Ovis</taxon>
    </lineage>
</organism>